<accession>A0A9D1Q0H1</accession>
<proteinExistence type="predicted"/>
<keyword evidence="2" id="KW-0812">Transmembrane</keyword>
<feature type="transmembrane region" description="Helical" evidence="2">
    <location>
        <begin position="94"/>
        <end position="113"/>
    </location>
</feature>
<dbReference type="CDD" id="cd16935">
    <property type="entry name" value="HATPase_AgrC-ComD-like"/>
    <property type="match status" value="1"/>
</dbReference>
<organism evidence="4 5">
    <name type="scientific">Candidatus Protoclostridium stercorigallinarum</name>
    <dbReference type="NCBI Taxonomy" id="2838741"/>
    <lineage>
        <taxon>Bacteria</taxon>
        <taxon>Bacillati</taxon>
        <taxon>Bacillota</taxon>
        <taxon>Clostridia</taxon>
        <taxon>Candidatus Protoclostridium</taxon>
    </lineage>
</organism>
<feature type="domain" description="Sensor histidine kinase NatK-like C-terminal" evidence="3">
    <location>
        <begin position="317"/>
        <end position="421"/>
    </location>
</feature>
<evidence type="ECO:0000313" key="5">
    <source>
        <dbReference type="Proteomes" id="UP000823990"/>
    </source>
</evidence>
<dbReference type="AlphaFoldDB" id="A0A9D1Q0H1"/>
<dbReference type="InterPro" id="IPR036890">
    <property type="entry name" value="HATPase_C_sf"/>
</dbReference>
<keyword evidence="4" id="KW-0547">Nucleotide-binding</keyword>
<evidence type="ECO:0000256" key="1">
    <source>
        <dbReference type="SAM" id="Coils"/>
    </source>
</evidence>
<dbReference type="GO" id="GO:0005524">
    <property type="term" value="F:ATP binding"/>
    <property type="evidence" value="ECO:0007669"/>
    <property type="project" value="UniProtKB-KW"/>
</dbReference>
<keyword evidence="4" id="KW-0067">ATP-binding</keyword>
<dbReference type="InterPro" id="IPR032834">
    <property type="entry name" value="NatK-like_C"/>
</dbReference>
<keyword evidence="2" id="KW-1133">Transmembrane helix</keyword>
<dbReference type="Gene3D" id="3.30.565.10">
    <property type="entry name" value="Histidine kinase-like ATPase, C-terminal domain"/>
    <property type="match status" value="1"/>
</dbReference>
<feature type="transmembrane region" description="Helical" evidence="2">
    <location>
        <begin position="190"/>
        <end position="212"/>
    </location>
</feature>
<dbReference type="EMBL" id="DXHS01000108">
    <property type="protein sequence ID" value="HIW02980.1"/>
    <property type="molecule type" value="Genomic_DNA"/>
</dbReference>
<reference evidence="4" key="2">
    <citation type="submission" date="2021-04" db="EMBL/GenBank/DDBJ databases">
        <authorList>
            <person name="Gilroy R."/>
        </authorList>
    </citation>
    <scope>NUCLEOTIDE SEQUENCE</scope>
    <source>
        <strain evidence="4">12435</strain>
    </source>
</reference>
<feature type="transmembrane region" description="Helical" evidence="2">
    <location>
        <begin position="158"/>
        <end position="175"/>
    </location>
</feature>
<gene>
    <name evidence="4" type="ORF">H9892_06540</name>
</gene>
<dbReference type="SUPFAM" id="SSF55874">
    <property type="entry name" value="ATPase domain of HSP90 chaperone/DNA topoisomerase II/histidine kinase"/>
    <property type="match status" value="1"/>
</dbReference>
<evidence type="ECO:0000256" key="2">
    <source>
        <dbReference type="SAM" id="Phobius"/>
    </source>
</evidence>
<feature type="coiled-coil region" evidence="1">
    <location>
        <begin position="221"/>
        <end position="255"/>
    </location>
</feature>
<protein>
    <submittedName>
        <fullName evidence="4">ATP-binding protein</fullName>
    </submittedName>
</protein>
<evidence type="ECO:0000313" key="4">
    <source>
        <dbReference type="EMBL" id="HIW02980.1"/>
    </source>
</evidence>
<feature type="transmembrane region" description="Helical" evidence="2">
    <location>
        <begin position="33"/>
        <end position="53"/>
    </location>
</feature>
<dbReference type="Pfam" id="PF14501">
    <property type="entry name" value="HATPase_c_5"/>
    <property type="match status" value="1"/>
</dbReference>
<sequence>MIVIDFIMRNQMMIGMLGSLCLFVPWKKRRKLFALRAACSVAAAMCLSIFAPIPPPLNFLTYFAAIVAVVWACFGCGAKHILFSATCAYCVQHMTSKTAYLAMTLVMMHNYAMRYNAPQLGITMLIVANILVCIPIYFAGTRRVLRARELKFDSLKTLIYTSVFLLAAVFLSYYTENALMKGSTLLEEGYISLNAFCALFAFIILLMNFMNCRGERLAEEKRILEQLLKKDRLQYEQAKENMERINIRYHDIKQQRALAMDAEESAKLDSEIKSFKTLYYTGNKAVDITLAEKASVCVEEGIQFICSADGSCMDAIKPYHIYSLLGNAIDNAVESLRPVPDPDKKVIRLDIFRRKNMSVIRIGNYTDSMPKLENGMPVTTKADAENHGYGMKSMKNIAEEYGGMIYVDIEDHEFTLVVTVPTADRRIE</sequence>
<keyword evidence="1" id="KW-0175">Coiled coil</keyword>
<feature type="transmembrane region" description="Helical" evidence="2">
    <location>
        <begin position="119"/>
        <end position="138"/>
    </location>
</feature>
<reference evidence="4" key="1">
    <citation type="journal article" date="2021" name="PeerJ">
        <title>Extensive microbial diversity within the chicken gut microbiome revealed by metagenomics and culture.</title>
        <authorList>
            <person name="Gilroy R."/>
            <person name="Ravi A."/>
            <person name="Getino M."/>
            <person name="Pursley I."/>
            <person name="Horton D.L."/>
            <person name="Alikhan N.F."/>
            <person name="Baker D."/>
            <person name="Gharbi K."/>
            <person name="Hall N."/>
            <person name="Watson M."/>
            <person name="Adriaenssens E.M."/>
            <person name="Foster-Nyarko E."/>
            <person name="Jarju S."/>
            <person name="Secka A."/>
            <person name="Antonio M."/>
            <person name="Oren A."/>
            <person name="Chaudhuri R.R."/>
            <person name="La Ragione R."/>
            <person name="Hildebrand F."/>
            <person name="Pallen M.J."/>
        </authorList>
    </citation>
    <scope>NUCLEOTIDE SEQUENCE</scope>
    <source>
        <strain evidence="4">12435</strain>
    </source>
</reference>
<keyword evidence="2" id="KW-0472">Membrane</keyword>
<evidence type="ECO:0000259" key="3">
    <source>
        <dbReference type="Pfam" id="PF14501"/>
    </source>
</evidence>
<dbReference type="Proteomes" id="UP000823990">
    <property type="component" value="Unassembled WGS sequence"/>
</dbReference>
<feature type="transmembrane region" description="Helical" evidence="2">
    <location>
        <begin position="59"/>
        <end position="82"/>
    </location>
</feature>
<comment type="caution">
    <text evidence="4">The sequence shown here is derived from an EMBL/GenBank/DDBJ whole genome shotgun (WGS) entry which is preliminary data.</text>
</comment>
<name>A0A9D1Q0H1_9FIRM</name>